<feature type="transmembrane region" description="Helical" evidence="8">
    <location>
        <begin position="297"/>
        <end position="315"/>
    </location>
</feature>
<dbReference type="InterPro" id="IPR035906">
    <property type="entry name" value="MetI-like_sf"/>
</dbReference>
<protein>
    <submittedName>
        <fullName evidence="10">Amino acid ABC transporter permease</fullName>
    </submittedName>
</protein>
<dbReference type="SUPFAM" id="SSF161098">
    <property type="entry name" value="MetI-like"/>
    <property type="match status" value="1"/>
</dbReference>
<evidence type="ECO:0000256" key="6">
    <source>
        <dbReference type="ARBA" id="ARBA00022989"/>
    </source>
</evidence>
<feature type="transmembrane region" description="Helical" evidence="8">
    <location>
        <begin position="197"/>
        <end position="215"/>
    </location>
</feature>
<feature type="transmembrane region" description="Helical" evidence="8">
    <location>
        <begin position="18"/>
        <end position="44"/>
    </location>
</feature>
<comment type="similarity">
    <text evidence="2">Belongs to the binding-protein-dependent transport system permease family. HisMQ subfamily.</text>
</comment>
<gene>
    <name evidence="10" type="ORF">Rmf_35360</name>
</gene>
<dbReference type="InterPro" id="IPR010065">
    <property type="entry name" value="AA_ABC_transptr_permease_3TM"/>
</dbReference>
<dbReference type="NCBIfam" id="TIGR01726">
    <property type="entry name" value="HEQRo_perm_3TM"/>
    <property type="match status" value="1"/>
</dbReference>
<dbReference type="RefSeq" id="WP_244407827.1">
    <property type="nucleotide sequence ID" value="NZ_AP025637.1"/>
</dbReference>
<dbReference type="PROSITE" id="PS50928">
    <property type="entry name" value="ABC_TM1"/>
    <property type="match status" value="1"/>
</dbReference>
<evidence type="ECO:0000256" key="2">
    <source>
        <dbReference type="ARBA" id="ARBA00010072"/>
    </source>
</evidence>
<dbReference type="PANTHER" id="PTHR30614">
    <property type="entry name" value="MEMBRANE COMPONENT OF AMINO ACID ABC TRANSPORTER"/>
    <property type="match status" value="1"/>
</dbReference>
<evidence type="ECO:0000313" key="11">
    <source>
        <dbReference type="Proteomes" id="UP000831327"/>
    </source>
</evidence>
<comment type="subcellular location">
    <subcellularLocation>
        <location evidence="1">Cell inner membrane</location>
        <topology evidence="1">Multi-pass membrane protein</topology>
    </subcellularLocation>
    <subcellularLocation>
        <location evidence="8">Cell membrane</location>
        <topology evidence="8">Multi-pass membrane protein</topology>
    </subcellularLocation>
</comment>
<proteinExistence type="inferred from homology"/>
<dbReference type="Pfam" id="PF00528">
    <property type="entry name" value="BPD_transp_1"/>
    <property type="match status" value="1"/>
</dbReference>
<keyword evidence="3 8" id="KW-0813">Transport</keyword>
<evidence type="ECO:0000259" key="9">
    <source>
        <dbReference type="PROSITE" id="PS50928"/>
    </source>
</evidence>
<evidence type="ECO:0000256" key="8">
    <source>
        <dbReference type="RuleBase" id="RU363032"/>
    </source>
</evidence>
<reference evidence="10 11" key="1">
    <citation type="journal article" date="2016" name="Microbes Environ.">
        <title>Phylogenetically diverse aerobic anoxygenic phototrophic bacteria isolated from epilithic biofilms in Tama river, Japan.</title>
        <authorList>
            <person name="Hirose S."/>
            <person name="Matsuura K."/>
            <person name="Haruta S."/>
        </authorList>
    </citation>
    <scope>NUCLEOTIDE SEQUENCE [LARGE SCALE GENOMIC DNA]</scope>
    <source>
        <strain evidence="10 11">S08</strain>
    </source>
</reference>
<feature type="transmembrane region" description="Helical" evidence="8">
    <location>
        <begin position="153"/>
        <end position="176"/>
    </location>
</feature>
<feature type="transmembrane region" description="Helical" evidence="8">
    <location>
        <begin position="93"/>
        <end position="111"/>
    </location>
</feature>
<feature type="transmembrane region" description="Helical" evidence="8">
    <location>
        <begin position="327"/>
        <end position="345"/>
    </location>
</feature>
<dbReference type="Proteomes" id="UP000831327">
    <property type="component" value="Chromosome"/>
</dbReference>
<keyword evidence="4" id="KW-1003">Cell membrane</keyword>
<feature type="transmembrane region" description="Helical" evidence="8">
    <location>
        <begin position="118"/>
        <end position="141"/>
    </location>
</feature>
<dbReference type="CDD" id="cd06261">
    <property type="entry name" value="TM_PBP2"/>
    <property type="match status" value="1"/>
</dbReference>
<evidence type="ECO:0000256" key="3">
    <source>
        <dbReference type="ARBA" id="ARBA00022448"/>
    </source>
</evidence>
<keyword evidence="6 8" id="KW-1133">Transmembrane helix</keyword>
<dbReference type="InterPro" id="IPR000515">
    <property type="entry name" value="MetI-like"/>
</dbReference>
<keyword evidence="7 8" id="KW-0472">Membrane</keyword>
<dbReference type="PANTHER" id="PTHR30614:SF41">
    <property type="entry name" value="INNER MEMBRANE AMINO-ACID ABC TRANSPORTER PERMEASE PROTEIN YHDY"/>
    <property type="match status" value="1"/>
</dbReference>
<keyword evidence="11" id="KW-1185">Reference proteome</keyword>
<evidence type="ECO:0000256" key="1">
    <source>
        <dbReference type="ARBA" id="ARBA00004429"/>
    </source>
</evidence>
<name>A0ABM7Y6P6_9PROT</name>
<evidence type="ECO:0000256" key="5">
    <source>
        <dbReference type="ARBA" id="ARBA00022692"/>
    </source>
</evidence>
<keyword evidence="5 8" id="KW-0812">Transmembrane</keyword>
<organism evidence="10 11">
    <name type="scientific">Roseomonas fluvialis</name>
    <dbReference type="NCBI Taxonomy" id="1750527"/>
    <lineage>
        <taxon>Bacteria</taxon>
        <taxon>Pseudomonadati</taxon>
        <taxon>Pseudomonadota</taxon>
        <taxon>Alphaproteobacteria</taxon>
        <taxon>Acetobacterales</taxon>
        <taxon>Roseomonadaceae</taxon>
        <taxon>Roseomonas</taxon>
    </lineage>
</organism>
<dbReference type="InterPro" id="IPR043429">
    <property type="entry name" value="ArtM/GltK/GlnP/TcyL/YhdX-like"/>
</dbReference>
<feature type="domain" description="ABC transmembrane type-1" evidence="9">
    <location>
        <begin position="148"/>
        <end position="346"/>
    </location>
</feature>
<sequence length="358" mass="39251">MSATLAPPAPGFFTRAAIFARACVTGPLNIAITLACVALLVWLVPPLLRWAVLDATWSGTAAQCREAGGACWAFVREKFWFSIFGLYPYEERWRPATMIVILVAMVLASCQRRFWNRWLMLAWAVAAPAMLLLMAGGVLGLTPVATRQWGGLTITGIIAVYGLALGYPLAILLALGRRSDLTLVRWFSTAIIECVRGVPLISLLFMAAIMLPLFLPEGVTLDRLARVLVAYTLFTAAYMAEVVRGGLQAMPRGQYEAADALGLSYGKKMRLVILPQALAITIPSQVNTFIGLFKDTTLVVVIGVFDFFTTLRAALGDPNWLGFPTEAYVFAAGVYFVLCFAMSRYSQRLETTFRPGQR</sequence>
<dbReference type="EMBL" id="AP025637">
    <property type="protein sequence ID" value="BDG73607.1"/>
    <property type="molecule type" value="Genomic_DNA"/>
</dbReference>
<evidence type="ECO:0000256" key="4">
    <source>
        <dbReference type="ARBA" id="ARBA00022475"/>
    </source>
</evidence>
<feature type="transmembrane region" description="Helical" evidence="8">
    <location>
        <begin position="227"/>
        <end position="247"/>
    </location>
</feature>
<accession>A0ABM7Y6P6</accession>
<evidence type="ECO:0000313" key="10">
    <source>
        <dbReference type="EMBL" id="BDG73607.1"/>
    </source>
</evidence>
<dbReference type="Gene3D" id="1.10.3720.10">
    <property type="entry name" value="MetI-like"/>
    <property type="match status" value="1"/>
</dbReference>
<evidence type="ECO:0000256" key="7">
    <source>
        <dbReference type="ARBA" id="ARBA00023136"/>
    </source>
</evidence>